<reference evidence="3 4" key="1">
    <citation type="submission" date="2018-10" db="EMBL/GenBank/DDBJ databases">
        <title>Draft genome of Cortibacter populi DSM10536.</title>
        <authorList>
            <person name="Bernier A.-M."/>
            <person name="Bernard K."/>
        </authorList>
    </citation>
    <scope>NUCLEOTIDE SEQUENCE [LARGE SCALE GENOMIC DNA]</scope>
    <source>
        <strain evidence="3 4">DSM 105136</strain>
    </source>
</reference>
<feature type="transmembrane region" description="Helical" evidence="2">
    <location>
        <begin position="20"/>
        <end position="41"/>
    </location>
</feature>
<proteinExistence type="predicted"/>
<sequence>MYVTVMMALAEAFSPQGSVLAAVMIVLFYGLLPLAIVLYIAGTPQRKRRLRQKQMAEQAVQAETQAPKVLPGPERAAADPPQQS</sequence>
<organism evidence="3 4">
    <name type="scientific">Corticibacter populi</name>
    <dbReference type="NCBI Taxonomy" id="1550736"/>
    <lineage>
        <taxon>Bacteria</taxon>
        <taxon>Pseudomonadati</taxon>
        <taxon>Pseudomonadota</taxon>
        <taxon>Betaproteobacteria</taxon>
        <taxon>Burkholderiales</taxon>
        <taxon>Comamonadaceae</taxon>
        <taxon>Corticibacter</taxon>
    </lineage>
</organism>
<keyword evidence="2" id="KW-1133">Transmembrane helix</keyword>
<name>A0A3M6QZH1_9BURK</name>
<accession>A0A3M6QZH1</accession>
<evidence type="ECO:0000256" key="1">
    <source>
        <dbReference type="SAM" id="MobiDB-lite"/>
    </source>
</evidence>
<comment type="caution">
    <text evidence="3">The sequence shown here is derived from an EMBL/GenBank/DDBJ whole genome shotgun (WGS) entry which is preliminary data.</text>
</comment>
<evidence type="ECO:0000313" key="3">
    <source>
        <dbReference type="EMBL" id="RMX08341.1"/>
    </source>
</evidence>
<keyword evidence="4" id="KW-1185">Reference proteome</keyword>
<dbReference type="EMBL" id="RDQO01000001">
    <property type="protein sequence ID" value="RMX08341.1"/>
    <property type="molecule type" value="Genomic_DNA"/>
</dbReference>
<protein>
    <submittedName>
        <fullName evidence="3">Uncharacterized protein</fullName>
    </submittedName>
</protein>
<dbReference type="AlphaFoldDB" id="A0A3M6QZH1"/>
<keyword evidence="2" id="KW-0472">Membrane</keyword>
<gene>
    <name evidence="3" type="ORF">D8I35_04390</name>
</gene>
<evidence type="ECO:0000313" key="4">
    <source>
        <dbReference type="Proteomes" id="UP000278006"/>
    </source>
</evidence>
<dbReference type="Proteomes" id="UP000278006">
    <property type="component" value="Unassembled WGS sequence"/>
</dbReference>
<keyword evidence="2" id="KW-0812">Transmembrane</keyword>
<feature type="region of interest" description="Disordered" evidence="1">
    <location>
        <begin position="51"/>
        <end position="84"/>
    </location>
</feature>
<evidence type="ECO:0000256" key="2">
    <source>
        <dbReference type="SAM" id="Phobius"/>
    </source>
</evidence>